<keyword evidence="4 5" id="KW-0472">Membrane</keyword>
<evidence type="ECO:0000256" key="4">
    <source>
        <dbReference type="ARBA" id="ARBA00023136"/>
    </source>
</evidence>
<feature type="transmembrane region" description="Helical" evidence="5">
    <location>
        <begin position="179"/>
        <end position="197"/>
    </location>
</feature>
<feature type="transmembrane region" description="Helical" evidence="5">
    <location>
        <begin position="26"/>
        <end position="46"/>
    </location>
</feature>
<dbReference type="EMBL" id="JACYXJ010000007">
    <property type="protein sequence ID" value="MBD8878689.1"/>
    <property type="molecule type" value="Genomic_DNA"/>
</dbReference>
<keyword evidence="8" id="KW-1185">Reference proteome</keyword>
<dbReference type="InterPro" id="IPR011547">
    <property type="entry name" value="SLC26A/SulP_dom"/>
</dbReference>
<comment type="subcellular location">
    <subcellularLocation>
        <location evidence="1">Membrane</location>
        <topology evidence="1">Multi-pass membrane protein</topology>
    </subcellularLocation>
</comment>
<proteinExistence type="predicted"/>
<keyword evidence="2 5" id="KW-0812">Transmembrane</keyword>
<feature type="transmembrane region" description="Helical" evidence="5">
    <location>
        <begin position="370"/>
        <end position="388"/>
    </location>
</feature>
<dbReference type="RefSeq" id="WP_192111067.1">
    <property type="nucleotide sequence ID" value="NZ_JACYXJ010000007.1"/>
</dbReference>
<dbReference type="Pfam" id="PF01740">
    <property type="entry name" value="STAS"/>
    <property type="match status" value="1"/>
</dbReference>
<evidence type="ECO:0000256" key="3">
    <source>
        <dbReference type="ARBA" id="ARBA00022989"/>
    </source>
</evidence>
<feature type="transmembrane region" description="Helical" evidence="5">
    <location>
        <begin position="53"/>
        <end position="81"/>
    </location>
</feature>
<dbReference type="Gene3D" id="3.30.750.24">
    <property type="entry name" value="STAS domain"/>
    <property type="match status" value="1"/>
</dbReference>
<reference evidence="7 8" key="1">
    <citation type="submission" date="2020-09" db="EMBL/GenBank/DDBJ databases">
        <title>The genome sequence of type strain Labrenzia polysiphoniae KACC 19711.</title>
        <authorList>
            <person name="Liu Y."/>
        </authorList>
    </citation>
    <scope>NUCLEOTIDE SEQUENCE [LARGE SCALE GENOMIC DNA]</scope>
    <source>
        <strain evidence="7 8">KACC 19711</strain>
    </source>
</reference>
<dbReference type="SUPFAM" id="SSF52091">
    <property type="entry name" value="SpoIIaa-like"/>
    <property type="match status" value="1"/>
</dbReference>
<sequence>MNHLKRYFPILTWGRTYDKEAATSDLVAAIIVTIMLIPQSLAYALLAGLPPEVGLYASILPLVAYAVFGTSRALAVGPVAVVSLMTASAVGEFTQQGTPEYLGAAIVLAFISGLMLMAMGFFRLGFLANLLSHPVISGFITASGLLIASSQLKHILGVPASGHNLYDILLSIGSKVGETNLVTLAIGVTATVFLFWVRKGLKKLLLSVGIKPFLADILTKAGPVAAVAATTLVAAAFDLGSKGVRLVGDIPSGLPMPHLPSFDSALWLQLAPAALLISVIGFVESVSVAQTLAAKKRQRIEPDQELIGLGASNIASAISGGYPVTGGFARSVVNFDAGAATPAAGAFTAVGIAVATLFLTPLLTNLPQATLAATIIVAVLSLVDLGAIKRTYAYSKSDFAAMAATILITLFFGVEQGVVSGVVLSIALYLYRSSRPHMAVVGIVPGTEHFRNVDRHTVATGESVLTLRVDESLFFANSRYLEDRIYALVADRPEIQHVVLMCPAVNEIDASALESLEEINHRLSDSGVSFHLSEVKGPVMDRLQKTDFLTHLTGKVFLSQYEALCELDPLTAHISESHTPKRNAQSGIWSGPEI</sequence>
<protein>
    <submittedName>
        <fullName evidence="7">Sulfate permease</fullName>
    </submittedName>
</protein>
<feature type="transmembrane region" description="Helical" evidence="5">
    <location>
        <begin position="101"/>
        <end position="122"/>
    </location>
</feature>
<dbReference type="Pfam" id="PF00916">
    <property type="entry name" value="Sulfate_transp"/>
    <property type="match status" value="1"/>
</dbReference>
<feature type="domain" description="STAS" evidence="6">
    <location>
        <begin position="454"/>
        <end position="567"/>
    </location>
</feature>
<evidence type="ECO:0000256" key="2">
    <source>
        <dbReference type="ARBA" id="ARBA00022692"/>
    </source>
</evidence>
<name>A0ABR9CGG2_9HYPH</name>
<gene>
    <name evidence="7" type="primary">sulP</name>
    <name evidence="7" type="ORF">IG617_20530</name>
</gene>
<dbReference type="InterPro" id="IPR002645">
    <property type="entry name" value="STAS_dom"/>
</dbReference>
<dbReference type="InterPro" id="IPR036513">
    <property type="entry name" value="STAS_dom_sf"/>
</dbReference>
<comment type="caution">
    <text evidence="7">The sequence shown here is derived from an EMBL/GenBank/DDBJ whole genome shotgun (WGS) entry which is preliminary data.</text>
</comment>
<dbReference type="CDD" id="cd07042">
    <property type="entry name" value="STAS_SulP_like_sulfate_transporter"/>
    <property type="match status" value="1"/>
</dbReference>
<feature type="transmembrane region" description="Helical" evidence="5">
    <location>
        <begin position="306"/>
        <end position="324"/>
    </location>
</feature>
<feature type="transmembrane region" description="Helical" evidence="5">
    <location>
        <begin position="344"/>
        <end position="363"/>
    </location>
</feature>
<keyword evidence="3 5" id="KW-1133">Transmembrane helix</keyword>
<feature type="transmembrane region" description="Helical" evidence="5">
    <location>
        <begin position="217"/>
        <end position="237"/>
    </location>
</feature>
<evidence type="ECO:0000256" key="1">
    <source>
        <dbReference type="ARBA" id="ARBA00004141"/>
    </source>
</evidence>
<dbReference type="NCBIfam" id="TIGR00815">
    <property type="entry name" value="sulP"/>
    <property type="match status" value="1"/>
</dbReference>
<organism evidence="7 8">
    <name type="scientific">Roseibium polysiphoniae</name>
    <dbReference type="NCBI Taxonomy" id="2571221"/>
    <lineage>
        <taxon>Bacteria</taxon>
        <taxon>Pseudomonadati</taxon>
        <taxon>Pseudomonadota</taxon>
        <taxon>Alphaproteobacteria</taxon>
        <taxon>Hyphomicrobiales</taxon>
        <taxon>Stappiaceae</taxon>
        <taxon>Roseibium</taxon>
    </lineage>
</organism>
<dbReference type="InterPro" id="IPR001902">
    <property type="entry name" value="SLC26A/SulP_fam"/>
</dbReference>
<accession>A0ABR9CGG2</accession>
<dbReference type="Proteomes" id="UP000615687">
    <property type="component" value="Unassembled WGS sequence"/>
</dbReference>
<feature type="transmembrane region" description="Helical" evidence="5">
    <location>
        <begin position="266"/>
        <end position="294"/>
    </location>
</feature>
<dbReference type="PROSITE" id="PS50801">
    <property type="entry name" value="STAS"/>
    <property type="match status" value="1"/>
</dbReference>
<dbReference type="PANTHER" id="PTHR11814">
    <property type="entry name" value="SULFATE TRANSPORTER"/>
    <property type="match status" value="1"/>
</dbReference>
<feature type="transmembrane region" description="Helical" evidence="5">
    <location>
        <begin position="400"/>
        <end position="431"/>
    </location>
</feature>
<evidence type="ECO:0000256" key="5">
    <source>
        <dbReference type="SAM" id="Phobius"/>
    </source>
</evidence>
<evidence type="ECO:0000313" key="8">
    <source>
        <dbReference type="Proteomes" id="UP000615687"/>
    </source>
</evidence>
<evidence type="ECO:0000259" key="6">
    <source>
        <dbReference type="PROSITE" id="PS50801"/>
    </source>
</evidence>
<evidence type="ECO:0000313" key="7">
    <source>
        <dbReference type="EMBL" id="MBD8878689.1"/>
    </source>
</evidence>